<dbReference type="GO" id="GO:0005886">
    <property type="term" value="C:plasma membrane"/>
    <property type="evidence" value="ECO:0007669"/>
    <property type="project" value="UniProtKB-SubCell"/>
</dbReference>
<dbReference type="InterPro" id="IPR051562">
    <property type="entry name" value="Ascorbate-PTS_EIIC"/>
</dbReference>
<accession>A0A410Q950</accession>
<evidence type="ECO:0000256" key="9">
    <source>
        <dbReference type="ARBA" id="ARBA00023136"/>
    </source>
</evidence>
<evidence type="ECO:0000256" key="4">
    <source>
        <dbReference type="ARBA" id="ARBA00022475"/>
    </source>
</evidence>
<organism evidence="15 16">
    <name type="scientific">Acidilutibacter cellobiosedens</name>
    <dbReference type="NCBI Taxonomy" id="2507161"/>
    <lineage>
        <taxon>Bacteria</taxon>
        <taxon>Bacillati</taxon>
        <taxon>Bacillota</taxon>
        <taxon>Tissierellia</taxon>
        <taxon>Tissierellales</taxon>
        <taxon>Acidilutibacteraceae</taxon>
        <taxon>Acidilutibacter</taxon>
    </lineage>
</organism>
<evidence type="ECO:0000313" key="15">
    <source>
        <dbReference type="EMBL" id="QAT60489.1"/>
    </source>
</evidence>
<feature type="transmembrane region" description="Helical" evidence="14">
    <location>
        <begin position="44"/>
        <end position="64"/>
    </location>
</feature>
<evidence type="ECO:0000256" key="8">
    <source>
        <dbReference type="ARBA" id="ARBA00022989"/>
    </source>
</evidence>
<evidence type="ECO:0000256" key="12">
    <source>
        <dbReference type="ARBA" id="ARBA00039702"/>
    </source>
</evidence>
<dbReference type="PANTHER" id="PTHR33843">
    <property type="entry name" value="ASCORBATE-SPECIFIC PTS SYSTEM EIIC COMPONENT"/>
    <property type="match status" value="1"/>
</dbReference>
<feature type="transmembrane region" description="Helical" evidence="14">
    <location>
        <begin position="226"/>
        <end position="246"/>
    </location>
</feature>
<comment type="subunit">
    <text evidence="2">Homodimer.</text>
</comment>
<evidence type="ECO:0000256" key="1">
    <source>
        <dbReference type="ARBA" id="ARBA00004651"/>
    </source>
</evidence>
<comment type="function">
    <text evidence="10">The phosphoenolpyruvate-dependent sugar phosphotransferase system (sugar PTS), a major carbohydrate active transport system, catalyzes the phosphorylation of incoming sugar substrates concomitantly with their translocation across the cell membrane. The enzyme II UlaABC PTS system is involved in ascorbate transport.</text>
</comment>
<dbReference type="KEGG" id="spoa:EQM13_02325"/>
<dbReference type="PANTHER" id="PTHR33843:SF4">
    <property type="entry name" value="ASCORBATE-SPECIFIC PTS SYSTEM EIIC COMPONENT"/>
    <property type="match status" value="1"/>
</dbReference>
<feature type="transmembrane region" description="Helical" evidence="14">
    <location>
        <begin position="84"/>
        <end position="109"/>
    </location>
</feature>
<feature type="transmembrane region" description="Helical" evidence="14">
    <location>
        <begin position="150"/>
        <end position="173"/>
    </location>
</feature>
<dbReference type="InterPro" id="IPR004703">
    <property type="entry name" value="PTS_sugar-sp_permease"/>
</dbReference>
<evidence type="ECO:0000256" key="11">
    <source>
        <dbReference type="ARBA" id="ARBA00038218"/>
    </source>
</evidence>
<dbReference type="EMBL" id="CP035282">
    <property type="protein sequence ID" value="QAT60489.1"/>
    <property type="molecule type" value="Genomic_DNA"/>
</dbReference>
<comment type="similarity">
    <text evidence="11">Belongs to the UlaA family.</text>
</comment>
<dbReference type="Proteomes" id="UP000287969">
    <property type="component" value="Chromosome"/>
</dbReference>
<keyword evidence="8 14" id="KW-1133">Transmembrane helix</keyword>
<evidence type="ECO:0000256" key="3">
    <source>
        <dbReference type="ARBA" id="ARBA00022448"/>
    </source>
</evidence>
<keyword evidence="16" id="KW-1185">Reference proteome</keyword>
<proteinExistence type="inferred from homology"/>
<evidence type="ECO:0000256" key="6">
    <source>
        <dbReference type="ARBA" id="ARBA00022683"/>
    </source>
</evidence>
<dbReference type="Pfam" id="PF03611">
    <property type="entry name" value="EIIC-GAT"/>
    <property type="match status" value="1"/>
</dbReference>
<dbReference type="GO" id="GO:0009401">
    <property type="term" value="P:phosphoenolpyruvate-dependent sugar phosphotransferase system"/>
    <property type="evidence" value="ECO:0007669"/>
    <property type="project" value="UniProtKB-KW"/>
</dbReference>
<name>A0A410Q950_9FIRM</name>
<protein>
    <recommendedName>
        <fullName evidence="12">Ascorbate-specific PTS system EIIC component</fullName>
    </recommendedName>
    <alternativeName>
        <fullName evidence="13">Ascorbate-specific permease IIC component UlaA</fullName>
    </alternativeName>
</protein>
<feature type="transmembrane region" description="Helical" evidence="14">
    <location>
        <begin position="318"/>
        <end position="340"/>
    </location>
</feature>
<dbReference type="OrthoDB" id="9796178at2"/>
<evidence type="ECO:0000256" key="7">
    <source>
        <dbReference type="ARBA" id="ARBA00022692"/>
    </source>
</evidence>
<evidence type="ECO:0000313" key="16">
    <source>
        <dbReference type="Proteomes" id="UP000287969"/>
    </source>
</evidence>
<sequence>MRMGVINFISTQIFGNAAFLFGIISLIGLLLLKKSFEDVITGTVKTIVGVLILFAGCDVLSASVTPLGEWIKSVLGVQGVLPNALMMMSMVMSKYGAILGAVVVVGFLVNIIMARITKLKYIALVGHLFLNWGAFVVGTLVALNVSPAKIILIGGIFCGIYFWLCTAATHHFMKKNENLTKDFALYIPEATGIAFTSWFSSKVGNKENRCDDIKVPEKLEWLRDNVVGIAVLGAILWVLFGILVGKDVIAKSAGSTNWILYLVTLGIKFSVGLSIVLYGVRMMLAEIVPAFRGIATKVVPGAIPGLDYPTIFQFSPNAVFVGFIANLIGGILGTLVLVYLKAPVVVIPSVWTNFWMGSVLGVFGDAYGGRRGAILSNIIVGFVITFLWAVAYPMSGWCTTTGLLPDYTDYGVIGTIFEFIAKLIAK</sequence>
<gene>
    <name evidence="15" type="ORF">EQM13_02325</name>
</gene>
<evidence type="ECO:0000256" key="5">
    <source>
        <dbReference type="ARBA" id="ARBA00022597"/>
    </source>
</evidence>
<dbReference type="AlphaFoldDB" id="A0A410Q950"/>
<keyword evidence="3" id="KW-0813">Transport</keyword>
<evidence type="ECO:0000256" key="10">
    <source>
        <dbReference type="ARBA" id="ARBA00037387"/>
    </source>
</evidence>
<comment type="subcellular location">
    <subcellularLocation>
        <location evidence="1">Cell membrane</location>
        <topology evidence="1">Multi-pass membrane protein</topology>
    </subcellularLocation>
</comment>
<evidence type="ECO:0000256" key="13">
    <source>
        <dbReference type="ARBA" id="ARBA00042859"/>
    </source>
</evidence>
<feature type="transmembrane region" description="Helical" evidence="14">
    <location>
        <begin position="258"/>
        <end position="280"/>
    </location>
</feature>
<feature type="transmembrane region" description="Helical" evidence="14">
    <location>
        <begin position="121"/>
        <end position="144"/>
    </location>
</feature>
<reference evidence="16" key="1">
    <citation type="submission" date="2019-01" db="EMBL/GenBank/DDBJ databases">
        <title>Draft genomes of a novel of Sporanaerobacter strains.</title>
        <authorList>
            <person name="Ma S."/>
        </authorList>
    </citation>
    <scope>NUCLEOTIDE SEQUENCE [LARGE SCALE GENOMIC DNA]</scope>
    <source>
        <strain evidence="16">NJN-17</strain>
    </source>
</reference>
<evidence type="ECO:0000256" key="2">
    <source>
        <dbReference type="ARBA" id="ARBA00011738"/>
    </source>
</evidence>
<keyword evidence="9 14" id="KW-0472">Membrane</keyword>
<keyword evidence="4" id="KW-1003">Cell membrane</keyword>
<keyword evidence="6" id="KW-0598">Phosphotransferase system</keyword>
<feature type="transmembrane region" description="Helical" evidence="14">
    <location>
        <begin position="374"/>
        <end position="395"/>
    </location>
</feature>
<keyword evidence="7 14" id="KW-0812">Transmembrane</keyword>
<keyword evidence="5" id="KW-0762">Sugar transport</keyword>
<feature type="transmembrane region" description="Helical" evidence="14">
    <location>
        <begin position="346"/>
        <end position="367"/>
    </location>
</feature>
<feature type="transmembrane region" description="Helical" evidence="14">
    <location>
        <begin position="12"/>
        <end position="32"/>
    </location>
</feature>
<evidence type="ECO:0000256" key="14">
    <source>
        <dbReference type="SAM" id="Phobius"/>
    </source>
</evidence>